<dbReference type="InterPro" id="IPR024987">
    <property type="entry name" value="DUF3889"/>
</dbReference>
<protein>
    <submittedName>
        <fullName evidence="2">YqzG/YhdC family protein</fullName>
    </submittedName>
</protein>
<feature type="chain" id="PRO_5043812031" evidence="1">
    <location>
        <begin position="30"/>
        <end position="115"/>
    </location>
</feature>
<accession>A0AAW5ECC3</accession>
<proteinExistence type="predicted"/>
<keyword evidence="3" id="KW-1185">Reference proteome</keyword>
<evidence type="ECO:0000256" key="1">
    <source>
        <dbReference type="SAM" id="SignalP"/>
    </source>
</evidence>
<evidence type="ECO:0000313" key="3">
    <source>
        <dbReference type="Proteomes" id="UP001431131"/>
    </source>
</evidence>
<dbReference type="RefSeq" id="WP_240257559.1">
    <property type="nucleotide sequence ID" value="NZ_JAKTTI010000048.1"/>
</dbReference>
<comment type="caution">
    <text evidence="2">The sequence shown here is derived from an EMBL/GenBank/DDBJ whole genome shotgun (WGS) entry which is preliminary data.</text>
</comment>
<keyword evidence="1" id="KW-0732">Signal</keyword>
<dbReference type="EMBL" id="JAKTTI010000048">
    <property type="protein sequence ID" value="MCH1627642.1"/>
    <property type="molecule type" value="Genomic_DNA"/>
</dbReference>
<dbReference type="AlphaFoldDB" id="A0AAW5ECC3"/>
<sequence>MLKHKVKVQFIQCLCMLLVMMSGGMLINAEQLPSDYEKWGKIAVDVAKLNYPDSNISDYQYQGRKVISETEARDTFDLKVQEKNRSFTARVIVSFNPKTESLISVNIVAVKPKGA</sequence>
<dbReference type="Gene3D" id="3.10.450.390">
    <property type="entry name" value="Protein of unknown function DUF3889"/>
    <property type="match status" value="1"/>
</dbReference>
<dbReference type="Proteomes" id="UP001431131">
    <property type="component" value="Unassembled WGS sequence"/>
</dbReference>
<organism evidence="2 3">
    <name type="scientific">Fredinandcohnia quinoae</name>
    <dbReference type="NCBI Taxonomy" id="2918902"/>
    <lineage>
        <taxon>Bacteria</taxon>
        <taxon>Bacillati</taxon>
        <taxon>Bacillota</taxon>
        <taxon>Bacilli</taxon>
        <taxon>Bacillales</taxon>
        <taxon>Bacillaceae</taxon>
        <taxon>Fredinandcohnia</taxon>
    </lineage>
</organism>
<reference evidence="2" key="1">
    <citation type="submission" date="2022-02" db="EMBL/GenBank/DDBJ databases">
        <title>Fredinandcohnia quinoae sp. nov. isolated from Chenopodium quinoa seeds.</title>
        <authorList>
            <person name="Saati-Santamaria Z."/>
            <person name="Flores-Felix J.D."/>
            <person name="Igual J.M."/>
            <person name="Velazquez E."/>
            <person name="Garcia-Fraile P."/>
            <person name="Martinez-Molina E."/>
        </authorList>
    </citation>
    <scope>NUCLEOTIDE SEQUENCE</scope>
    <source>
        <strain evidence="2">SECRCQ15</strain>
    </source>
</reference>
<gene>
    <name evidence="2" type="ORF">MJG50_20090</name>
</gene>
<feature type="signal peptide" evidence="1">
    <location>
        <begin position="1"/>
        <end position="29"/>
    </location>
</feature>
<name>A0AAW5ECC3_9BACI</name>
<evidence type="ECO:0000313" key="2">
    <source>
        <dbReference type="EMBL" id="MCH1627642.1"/>
    </source>
</evidence>
<dbReference type="Pfam" id="PF13028">
    <property type="entry name" value="DUF3889"/>
    <property type="match status" value="1"/>
</dbReference>